<dbReference type="PROSITE" id="PS00792">
    <property type="entry name" value="DHPS_1"/>
    <property type="match status" value="1"/>
</dbReference>
<sequence>MDDTRLIEPVGLLFGPDARDAVRAGLAHGLAGGPAAFTLARLIGDGAARLVAAGDIPPGWLTALERVTAPLPSAGLPDGPLVMGILNATPDSFSDGGRHEAAADAVRAGMEMVADGAALLDIGGESTRPGAAVVTPGQEWARVAPVLAGLRAEIDRTRIDGADIALSVDTRNAATMSAALALGATVINDVSALAHDPDALAVVVDAACPVVLMHMRGTPQTMARLAHYDDVAVDVTRELAARVASAVAAGIDRRRIIVDPGIGFAKNAAQNAELLSRLPILANLGCRVLLGTSRKRMLGEWSGVARAADRDPGTLVSSLPGLALGNTILRVHNVPAMVQAVRVWQGAWRCDNWDRGERQGRPGMTQG</sequence>
<reference evidence="10 11" key="1">
    <citation type="submission" date="2024-04" db="EMBL/GenBank/DDBJ databases">
        <title>Complete genome sequence of Nguyenibacter vanlangesis HBCM-1154, a strain capable of nitrogen fixation, IAA production, and phosphorus solubilization isolated from sugarcane soil.</title>
        <authorList>
            <person name="MY HANH P."/>
        </authorList>
    </citation>
    <scope>NUCLEOTIDE SEQUENCE [LARGE SCALE GENOMIC DNA]</scope>
    <source>
        <strain evidence="10 11">HBCM 1154</strain>
    </source>
</reference>
<evidence type="ECO:0000256" key="8">
    <source>
        <dbReference type="ARBA" id="ARBA00022909"/>
    </source>
</evidence>
<comment type="pathway">
    <text evidence="3">Cofactor biosynthesis; tetrahydrofolate biosynthesis; 7,8-dihydrofolate from 2-amino-4-hydroxy-6-hydroxymethyl-7,8-dihydropteridine diphosphate and 4-aminobenzoate: step 1/2.</text>
</comment>
<feature type="domain" description="Pterin-binding" evidence="9">
    <location>
        <begin position="80"/>
        <end position="342"/>
    </location>
</feature>
<dbReference type="EMBL" id="CP152276">
    <property type="protein sequence ID" value="XAE42418.1"/>
    <property type="molecule type" value="Genomic_DNA"/>
</dbReference>
<dbReference type="PANTHER" id="PTHR20941:SF1">
    <property type="entry name" value="FOLIC ACID SYNTHESIS PROTEIN FOL1"/>
    <property type="match status" value="1"/>
</dbReference>
<keyword evidence="7" id="KW-0460">Magnesium</keyword>
<evidence type="ECO:0000256" key="6">
    <source>
        <dbReference type="ARBA" id="ARBA00022723"/>
    </source>
</evidence>
<evidence type="ECO:0000256" key="4">
    <source>
        <dbReference type="ARBA" id="ARBA00012458"/>
    </source>
</evidence>
<gene>
    <name evidence="10" type="primary">folP</name>
    <name evidence="10" type="ORF">AAC691_19540</name>
</gene>
<evidence type="ECO:0000256" key="3">
    <source>
        <dbReference type="ARBA" id="ARBA00004763"/>
    </source>
</evidence>
<evidence type="ECO:0000256" key="1">
    <source>
        <dbReference type="ARBA" id="ARBA00000012"/>
    </source>
</evidence>
<dbReference type="PROSITE" id="PS50972">
    <property type="entry name" value="PTERIN_BINDING"/>
    <property type="match status" value="1"/>
</dbReference>
<accession>A0ABZ3D441</accession>
<evidence type="ECO:0000256" key="5">
    <source>
        <dbReference type="ARBA" id="ARBA00022679"/>
    </source>
</evidence>
<keyword evidence="11" id="KW-1185">Reference proteome</keyword>
<proteinExistence type="predicted"/>
<dbReference type="Proteomes" id="UP001449795">
    <property type="component" value="Chromosome"/>
</dbReference>
<dbReference type="RefSeq" id="WP_342628158.1">
    <property type="nucleotide sequence ID" value="NZ_CP152276.1"/>
</dbReference>
<dbReference type="EC" id="2.5.1.15" evidence="4"/>
<protein>
    <recommendedName>
        <fullName evidence="4">dihydropteroate synthase</fullName>
        <ecNumber evidence="4">2.5.1.15</ecNumber>
    </recommendedName>
</protein>
<evidence type="ECO:0000313" key="10">
    <source>
        <dbReference type="EMBL" id="XAE42418.1"/>
    </source>
</evidence>
<keyword evidence="5 10" id="KW-0808">Transferase</keyword>
<dbReference type="InterPro" id="IPR006390">
    <property type="entry name" value="DHP_synth_dom"/>
</dbReference>
<dbReference type="InterPro" id="IPR000489">
    <property type="entry name" value="Pterin-binding_dom"/>
</dbReference>
<dbReference type="InterPro" id="IPR011005">
    <property type="entry name" value="Dihydropteroate_synth-like_sf"/>
</dbReference>
<dbReference type="CDD" id="cd00739">
    <property type="entry name" value="DHPS"/>
    <property type="match status" value="1"/>
</dbReference>
<keyword evidence="8" id="KW-0289">Folate biosynthesis</keyword>
<evidence type="ECO:0000256" key="2">
    <source>
        <dbReference type="ARBA" id="ARBA00001946"/>
    </source>
</evidence>
<dbReference type="InterPro" id="IPR045031">
    <property type="entry name" value="DHP_synth-like"/>
</dbReference>
<dbReference type="Pfam" id="PF00809">
    <property type="entry name" value="Pterin_bind"/>
    <property type="match status" value="1"/>
</dbReference>
<dbReference type="SUPFAM" id="SSF51717">
    <property type="entry name" value="Dihydropteroate synthetase-like"/>
    <property type="match status" value="1"/>
</dbReference>
<dbReference type="Gene3D" id="3.20.20.20">
    <property type="entry name" value="Dihydropteroate synthase-like"/>
    <property type="match status" value="1"/>
</dbReference>
<keyword evidence="6" id="KW-0479">Metal-binding</keyword>
<dbReference type="NCBIfam" id="TIGR01496">
    <property type="entry name" value="DHPS"/>
    <property type="match status" value="1"/>
</dbReference>
<evidence type="ECO:0000313" key="11">
    <source>
        <dbReference type="Proteomes" id="UP001449795"/>
    </source>
</evidence>
<evidence type="ECO:0000256" key="7">
    <source>
        <dbReference type="ARBA" id="ARBA00022842"/>
    </source>
</evidence>
<comment type="cofactor">
    <cofactor evidence="2">
        <name>Mg(2+)</name>
        <dbReference type="ChEBI" id="CHEBI:18420"/>
    </cofactor>
</comment>
<organism evidence="10 11">
    <name type="scientific">Nguyenibacter vanlangensis</name>
    <dbReference type="NCBI Taxonomy" id="1216886"/>
    <lineage>
        <taxon>Bacteria</taxon>
        <taxon>Pseudomonadati</taxon>
        <taxon>Pseudomonadota</taxon>
        <taxon>Alphaproteobacteria</taxon>
        <taxon>Acetobacterales</taxon>
        <taxon>Acetobacteraceae</taxon>
        <taxon>Nguyenibacter</taxon>
    </lineage>
</organism>
<evidence type="ECO:0000259" key="9">
    <source>
        <dbReference type="PROSITE" id="PS50972"/>
    </source>
</evidence>
<comment type="catalytic activity">
    <reaction evidence="1">
        <text>(7,8-dihydropterin-6-yl)methyl diphosphate + 4-aminobenzoate = 7,8-dihydropteroate + diphosphate</text>
        <dbReference type="Rhea" id="RHEA:19949"/>
        <dbReference type="ChEBI" id="CHEBI:17836"/>
        <dbReference type="ChEBI" id="CHEBI:17839"/>
        <dbReference type="ChEBI" id="CHEBI:33019"/>
        <dbReference type="ChEBI" id="CHEBI:72950"/>
        <dbReference type="EC" id="2.5.1.15"/>
    </reaction>
</comment>
<name>A0ABZ3D441_9PROT</name>
<dbReference type="PROSITE" id="PS00793">
    <property type="entry name" value="DHPS_2"/>
    <property type="match status" value="1"/>
</dbReference>
<dbReference type="PANTHER" id="PTHR20941">
    <property type="entry name" value="FOLATE SYNTHESIS PROTEINS"/>
    <property type="match status" value="1"/>
</dbReference>
<dbReference type="GO" id="GO:0004156">
    <property type="term" value="F:dihydropteroate synthase activity"/>
    <property type="evidence" value="ECO:0007669"/>
    <property type="project" value="UniProtKB-EC"/>
</dbReference>